<keyword evidence="3" id="KW-1003">Cell membrane</keyword>
<evidence type="ECO:0000256" key="7">
    <source>
        <dbReference type="ARBA" id="ARBA00022982"/>
    </source>
</evidence>
<comment type="subcellular location">
    <subcellularLocation>
        <location evidence="1">Cell membrane</location>
        <topology evidence="1">Multi-pass membrane protein</topology>
    </subcellularLocation>
</comment>
<evidence type="ECO:0000256" key="1">
    <source>
        <dbReference type="ARBA" id="ARBA00004651"/>
    </source>
</evidence>
<organism evidence="12">
    <name type="scientific">marine sediment metagenome</name>
    <dbReference type="NCBI Taxonomy" id="412755"/>
    <lineage>
        <taxon>unclassified sequences</taxon>
        <taxon>metagenomes</taxon>
        <taxon>ecological metagenomes</taxon>
    </lineage>
</organism>
<keyword evidence="2" id="KW-0813">Transport</keyword>
<feature type="transmembrane region" description="Helical" evidence="11">
    <location>
        <begin position="136"/>
        <end position="156"/>
    </location>
</feature>
<evidence type="ECO:0000256" key="4">
    <source>
        <dbReference type="ARBA" id="ARBA00022617"/>
    </source>
</evidence>
<dbReference type="GO" id="GO:0019646">
    <property type="term" value="P:aerobic electron transport chain"/>
    <property type="evidence" value="ECO:0007669"/>
    <property type="project" value="InterPro"/>
</dbReference>
<dbReference type="EMBL" id="LAZR01060951">
    <property type="protein sequence ID" value="KKK64597.1"/>
    <property type="molecule type" value="Genomic_DNA"/>
</dbReference>
<dbReference type="GO" id="GO:0009055">
    <property type="term" value="F:electron transfer activity"/>
    <property type="evidence" value="ECO:0007669"/>
    <property type="project" value="InterPro"/>
</dbReference>
<evidence type="ECO:0000256" key="9">
    <source>
        <dbReference type="ARBA" id="ARBA00023004"/>
    </source>
</evidence>
<reference evidence="12" key="1">
    <citation type="journal article" date="2015" name="Nature">
        <title>Complex archaea that bridge the gap between prokaryotes and eukaryotes.</title>
        <authorList>
            <person name="Spang A."/>
            <person name="Saw J.H."/>
            <person name="Jorgensen S.L."/>
            <person name="Zaremba-Niedzwiedzka K."/>
            <person name="Martijn J."/>
            <person name="Lind A.E."/>
            <person name="van Eijk R."/>
            <person name="Schleper C."/>
            <person name="Guy L."/>
            <person name="Ettema T.J."/>
        </authorList>
    </citation>
    <scope>NUCLEOTIDE SEQUENCE</scope>
</reference>
<keyword evidence="10 11" id="KW-0472">Membrane</keyword>
<evidence type="ECO:0000256" key="10">
    <source>
        <dbReference type="ARBA" id="ARBA00023136"/>
    </source>
</evidence>
<dbReference type="GO" id="GO:0070069">
    <property type="term" value="C:cytochrome complex"/>
    <property type="evidence" value="ECO:0007669"/>
    <property type="project" value="InterPro"/>
</dbReference>
<accession>A0A0F8X652</accession>
<feature type="transmembrane region" description="Helical" evidence="11">
    <location>
        <begin position="100"/>
        <end position="124"/>
    </location>
</feature>
<evidence type="ECO:0000256" key="6">
    <source>
        <dbReference type="ARBA" id="ARBA00022723"/>
    </source>
</evidence>
<keyword evidence="4" id="KW-0349">Heme</keyword>
<evidence type="ECO:0000313" key="12">
    <source>
        <dbReference type="EMBL" id="KKK64597.1"/>
    </source>
</evidence>
<name>A0A0F8X652_9ZZZZ</name>
<feature type="transmembrane region" description="Helical" evidence="11">
    <location>
        <begin position="50"/>
        <end position="79"/>
    </location>
</feature>
<comment type="caution">
    <text evidence="12">The sequence shown here is derived from an EMBL/GenBank/DDBJ whole genome shotgun (WGS) entry which is preliminary data.</text>
</comment>
<protein>
    <recommendedName>
        <fullName evidence="13">Cytochrome oxidase subunit I profile domain-containing protein</fullName>
    </recommendedName>
</protein>
<dbReference type="GO" id="GO:0046872">
    <property type="term" value="F:metal ion binding"/>
    <property type="evidence" value="ECO:0007669"/>
    <property type="project" value="UniProtKB-KW"/>
</dbReference>
<gene>
    <name evidence="12" type="ORF">LCGC14_2982610</name>
</gene>
<dbReference type="InterPro" id="IPR002585">
    <property type="entry name" value="Cyt-d_ubiquinol_oxidase_su_1"/>
</dbReference>
<evidence type="ECO:0000256" key="2">
    <source>
        <dbReference type="ARBA" id="ARBA00022448"/>
    </source>
</evidence>
<evidence type="ECO:0000256" key="8">
    <source>
        <dbReference type="ARBA" id="ARBA00022989"/>
    </source>
</evidence>
<evidence type="ECO:0000256" key="5">
    <source>
        <dbReference type="ARBA" id="ARBA00022692"/>
    </source>
</evidence>
<dbReference type="Pfam" id="PF01654">
    <property type="entry name" value="Cyt_bd_oxida_I"/>
    <property type="match status" value="1"/>
</dbReference>
<keyword evidence="6" id="KW-0479">Metal-binding</keyword>
<evidence type="ECO:0008006" key="13">
    <source>
        <dbReference type="Google" id="ProtNLM"/>
    </source>
</evidence>
<sequence length="158" mass="17516">MALEIRHIAGIAGAFALLAVVPDAVAQTAIAPPELAASDYPQIAGVNARVAVWLIAQLHLWFAAFVLAVPIFVFIIEAIGMATRDKRYDDMAYEFIKVSITAYSLTAILGGLLAISLVVFYPGVMVYMASIFKETMFYYALLFFVESACLYLYYYCWQ</sequence>
<dbReference type="GO" id="GO:0005886">
    <property type="term" value="C:plasma membrane"/>
    <property type="evidence" value="ECO:0007669"/>
    <property type="project" value="UniProtKB-SubCell"/>
</dbReference>
<keyword evidence="8 11" id="KW-1133">Transmembrane helix</keyword>
<proteinExistence type="predicted"/>
<keyword evidence="5 11" id="KW-0812">Transmembrane</keyword>
<dbReference type="AlphaFoldDB" id="A0A0F8X652"/>
<evidence type="ECO:0000256" key="3">
    <source>
        <dbReference type="ARBA" id="ARBA00022475"/>
    </source>
</evidence>
<evidence type="ECO:0000256" key="11">
    <source>
        <dbReference type="SAM" id="Phobius"/>
    </source>
</evidence>
<keyword evidence="9" id="KW-0408">Iron</keyword>
<keyword evidence="7" id="KW-0249">Electron transport</keyword>